<feature type="domain" description="Protein FecR C-terminal" evidence="2">
    <location>
        <begin position="160"/>
        <end position="223"/>
    </location>
</feature>
<gene>
    <name evidence="3" type="ORF">E7747_01890</name>
</gene>
<dbReference type="InterPro" id="IPR032508">
    <property type="entry name" value="FecR_C"/>
</dbReference>
<evidence type="ECO:0000256" key="1">
    <source>
        <dbReference type="SAM" id="Phobius"/>
    </source>
</evidence>
<reference evidence="4" key="1">
    <citation type="submission" date="2019-02" db="EMBL/GenBank/DDBJ databases">
        <title>Isolation and identification of novel species under the genus Muribaculum.</title>
        <authorList>
            <person name="Miyake S."/>
            <person name="Ding Y."/>
            <person name="Low A."/>
            <person name="Soh M."/>
            <person name="Seedorf H."/>
        </authorList>
    </citation>
    <scope>NUCLEOTIDE SEQUENCE [LARGE SCALE GENOMIC DNA]</scope>
    <source>
        <strain evidence="4">H5</strain>
    </source>
</reference>
<organism evidence="3 4">
    <name type="scientific">Duncaniella dubosii</name>
    <dbReference type="NCBI Taxonomy" id="2518971"/>
    <lineage>
        <taxon>Bacteria</taxon>
        <taxon>Pseudomonadati</taxon>
        <taxon>Bacteroidota</taxon>
        <taxon>Bacteroidia</taxon>
        <taxon>Bacteroidales</taxon>
        <taxon>Muribaculaceae</taxon>
        <taxon>Duncaniella</taxon>
    </lineage>
</organism>
<keyword evidence="1" id="KW-1133">Transmembrane helix</keyword>
<dbReference type="AlphaFoldDB" id="A0A4V1D2Y9"/>
<evidence type="ECO:0000259" key="2">
    <source>
        <dbReference type="Pfam" id="PF16344"/>
    </source>
</evidence>
<keyword evidence="1" id="KW-0472">Membrane</keyword>
<feature type="transmembrane region" description="Helical" evidence="1">
    <location>
        <begin position="95"/>
        <end position="120"/>
    </location>
</feature>
<dbReference type="Gene3D" id="3.55.50.30">
    <property type="match status" value="1"/>
</dbReference>
<protein>
    <submittedName>
        <fullName evidence="3">DUF4974 domain-containing protein</fullName>
    </submittedName>
</protein>
<evidence type="ECO:0000313" key="3">
    <source>
        <dbReference type="EMBL" id="QCD41168.1"/>
    </source>
</evidence>
<name>A0A4V1D2Y9_9BACT</name>
<keyword evidence="4" id="KW-1185">Reference proteome</keyword>
<accession>A0A4V1D2Y9</accession>
<proteinExistence type="predicted"/>
<dbReference type="Pfam" id="PF16344">
    <property type="entry name" value="FecR_C"/>
    <property type="match status" value="1"/>
</dbReference>
<sequence length="228" mass="25181">MQLQSSAKNSMKMEKYESKYDVVLDIIEHPENYTPEQLTEILSDSETREIYNLLCKTDSAIEAGREIDVDAEWETLSAKHTVSPRRSFLWSGSRAASIAAIIGSSIIAVAAGFVVTVAVIDHKPQSAADDVTVAPSVAVVSTDSITVYSDTVKVSQTPVLFENEPLEKIMKEVADTYSVEVRFNNKEAASLRLYYKLDPSLTLDDVVGQLNTFEQISIRQTGNILNLD</sequence>
<evidence type="ECO:0000313" key="4">
    <source>
        <dbReference type="Proteomes" id="UP000297149"/>
    </source>
</evidence>
<dbReference type="KEGG" id="ddb:E7747_01890"/>
<dbReference type="EMBL" id="CP039396">
    <property type="protein sequence ID" value="QCD41168.1"/>
    <property type="molecule type" value="Genomic_DNA"/>
</dbReference>
<keyword evidence="1" id="KW-0812">Transmembrane</keyword>
<dbReference type="Proteomes" id="UP000297149">
    <property type="component" value="Chromosome"/>
</dbReference>